<evidence type="ECO:0000313" key="7">
    <source>
        <dbReference type="EMBL" id="AWK77881.1"/>
    </source>
</evidence>
<dbReference type="GO" id="GO:0005198">
    <property type="term" value="F:structural molecule activity"/>
    <property type="evidence" value="ECO:0007669"/>
    <property type="project" value="InterPro"/>
</dbReference>
<dbReference type="InterPro" id="IPR001676">
    <property type="entry name" value="Picornavirus_capsid"/>
</dbReference>
<dbReference type="Pfam" id="PF08762">
    <property type="entry name" value="CRPV_capsid"/>
    <property type="match status" value="1"/>
</dbReference>
<feature type="compositionally biased region" description="Low complexity" evidence="4">
    <location>
        <begin position="619"/>
        <end position="640"/>
    </location>
</feature>
<evidence type="ECO:0000256" key="4">
    <source>
        <dbReference type="SAM" id="MobiDB-lite"/>
    </source>
</evidence>
<accession>A0A2U8JQB1</accession>
<dbReference type="SUPFAM" id="SSF88633">
    <property type="entry name" value="Positive stranded ssRNA viruses"/>
    <property type="match status" value="3"/>
</dbReference>
<dbReference type="GO" id="GO:0019028">
    <property type="term" value="C:viral capsid"/>
    <property type="evidence" value="ECO:0007669"/>
    <property type="project" value="UniProtKB-KW"/>
</dbReference>
<evidence type="ECO:0000256" key="1">
    <source>
        <dbReference type="ARBA" id="ARBA00004328"/>
    </source>
</evidence>
<reference evidence="7" key="2">
    <citation type="submission" date="2018-02" db="EMBL/GenBank/DDBJ databases">
        <authorList>
            <person name="Anderson D."/>
            <person name="Durr P."/>
        </authorList>
    </citation>
    <scope>NUCLEOTIDE SEQUENCE</scope>
    <source>
        <strain evidence="7">VN1-57</strain>
    </source>
</reference>
<organism evidence="7">
    <name type="scientific">Robinvale bee virus 2</name>
    <dbReference type="NCBI Taxonomy" id="2201313"/>
    <lineage>
        <taxon>Viruses</taxon>
        <taxon>Riboviria</taxon>
        <taxon>Orthornavirae</taxon>
        <taxon>Pisuviricota</taxon>
        <taxon>Pisoniviricetes</taxon>
        <taxon>Picornavirales</taxon>
    </lineage>
</organism>
<reference evidence="7" key="1">
    <citation type="journal article" date="2018" name="J. Gen. Virol.">
        <title>Metagenomic analysis of Varroa-free Australian honey bees (Apis mellifera) shows a diverse Picornavirales virome.</title>
        <authorList>
            <person name="Roberts J.M."/>
            <person name="Anderson D.L."/>
            <person name="Durr P.A."/>
        </authorList>
    </citation>
    <scope>NUCLEOTIDE SEQUENCE</scope>
    <source>
        <strain evidence="7">VN1-57</strain>
    </source>
</reference>
<protein>
    <submittedName>
        <fullName evidence="7">Structural polyprotein</fullName>
    </submittedName>
</protein>
<feature type="domain" description="Dicistrovirus capsid-polyprotein C-terminal" evidence="6">
    <location>
        <begin position="671"/>
        <end position="892"/>
    </location>
</feature>
<feature type="region of interest" description="Disordered" evidence="4">
    <location>
        <begin position="1"/>
        <end position="23"/>
    </location>
</feature>
<feature type="compositionally biased region" description="Basic and acidic residues" evidence="4">
    <location>
        <begin position="10"/>
        <end position="19"/>
    </location>
</feature>
<feature type="compositionally biased region" description="Basic and acidic residues" evidence="4">
    <location>
        <begin position="592"/>
        <end position="603"/>
    </location>
</feature>
<feature type="domain" description="Picornavirus capsid" evidence="5">
    <location>
        <begin position="103"/>
        <end position="202"/>
    </location>
</feature>
<dbReference type="InterPro" id="IPR029053">
    <property type="entry name" value="Viral_coat"/>
</dbReference>
<dbReference type="InterPro" id="IPR033703">
    <property type="entry name" value="Rhv-like"/>
</dbReference>
<keyword evidence="3" id="KW-0946">Virion</keyword>
<evidence type="ECO:0000256" key="2">
    <source>
        <dbReference type="ARBA" id="ARBA00022561"/>
    </source>
</evidence>
<evidence type="ECO:0000256" key="3">
    <source>
        <dbReference type="ARBA" id="ARBA00022844"/>
    </source>
</evidence>
<dbReference type="CDD" id="cd00205">
    <property type="entry name" value="rhv_like"/>
    <property type="match status" value="2"/>
</dbReference>
<sequence length="899" mass="99894">MTTLPNTLSKSDEHTKVTGEADNTLIGDAQHAEYHDVVGFRSEGKVLETTMDEPFEDHALMSSLRPALEPHHSIEMYLHRPVRIATIQWNGTTGVGKNLGSYNIVEQLNGDNFELVRQKLAGFYGFRATAHLKVLVNPQPFQAGMFQIFYIPFQKSFVHFPSFLNDTETSLPFTTGCPRVFCNLATQTAVELAIPYTGPQPFVTVPLISSRLLASNRDWGTFYVQNIVSLSDSTNSPKCEMSVFMYFSDVELFGATSNAWTYQADFRAKEEASKANRGPGISSLVGSVASGGLASALPEVLSALGLSKPVVNQSPSRFVMSPYGNMGLTDSTCPALKLSYTADQATPIKPLGVDKADEMDIMHIISHPNYFDTFEWKATDDIAASLVQLPVEPNVSGNGEQVYDGNKVLRYVAPSKLRYIAEMFQYWRGEIVYTFHVVATKFHSGRLRFVYDLGKNFALDQRSTGSKYPFTFSTIVDIRDGFTFQVACPYFCSTPWRLIPKAYSTSEQKFLNIAAAAGEDRTNFLNVLVENTLQVGGNASSTVKIMVTVHAGPDFQFNAPARIVNTPFALTTNAGNMVDDFRAVANSVTIQNRKDLPKSRQTRDGPITTTLGPLDEVTRSTSTSTERSTTTSTLPPTTVTPQGPEEDMPNINMVNLTGHSQERSSLPNDLAVGETITNLRPLLRRYFYLGNYIATGSKIHDFVLYPFVITRPDVKTQATGFDARSYSYLNFLYPLYRFYRGGMRYLFQTSFTEKVDCCVKYEPSTVLPTGINTVSPTSSPQAPMFLAGTKQADSFHGIPSAVSQMFNVSLQGGAEFEVPYYSTTHKMITRWLPKSKITYELAHKQRNLPDGMCYIEFTSRTSSSENYDITIFRSTADDFNFGFLLGAPPLQIDVDDYPR</sequence>
<proteinExistence type="predicted"/>
<name>A0A2U8JQB1_9VIRU</name>
<feature type="region of interest" description="Disordered" evidence="4">
    <location>
        <begin position="592"/>
        <end position="649"/>
    </location>
</feature>
<dbReference type="Gene3D" id="2.60.120.20">
    <property type="match status" value="3"/>
</dbReference>
<evidence type="ECO:0000259" key="6">
    <source>
        <dbReference type="Pfam" id="PF08762"/>
    </source>
</evidence>
<dbReference type="Pfam" id="PF00073">
    <property type="entry name" value="Rhv"/>
    <property type="match status" value="1"/>
</dbReference>
<dbReference type="EMBL" id="MG995719">
    <property type="protein sequence ID" value="AWK77881.1"/>
    <property type="molecule type" value="Genomic_RNA"/>
</dbReference>
<evidence type="ECO:0000259" key="5">
    <source>
        <dbReference type="Pfam" id="PF00073"/>
    </source>
</evidence>
<comment type="subcellular location">
    <subcellularLocation>
        <location evidence="1">Virion</location>
    </subcellularLocation>
</comment>
<dbReference type="InterPro" id="IPR014872">
    <property type="entry name" value="Dicistrovirus_capsid-polyPr_C"/>
</dbReference>
<keyword evidence="2" id="KW-0167">Capsid protein</keyword>